<comment type="caution">
    <text evidence="2">The sequence shown here is derived from an EMBL/GenBank/DDBJ whole genome shotgun (WGS) entry which is preliminary data.</text>
</comment>
<dbReference type="Proteomes" id="UP001629953">
    <property type="component" value="Unassembled WGS sequence"/>
</dbReference>
<feature type="compositionally biased region" description="Basic and acidic residues" evidence="1">
    <location>
        <begin position="118"/>
        <end position="144"/>
    </location>
</feature>
<dbReference type="RefSeq" id="WP_408621779.1">
    <property type="nucleotide sequence ID" value="NZ_JBEQCT010000001.1"/>
</dbReference>
<reference evidence="2 3" key="1">
    <citation type="journal article" date="2013" name="Int. J. Syst. Evol. Microbiol.">
        <title>Celerinatantimonas yamalensis sp. nov., a cold-adapted diazotrophic bacterium from a cold permafrost brine.</title>
        <authorList>
            <person name="Shcherbakova V."/>
            <person name="Chuvilskaya N."/>
            <person name="Rivkina E."/>
            <person name="Demidov N."/>
            <person name="Uchaeva V."/>
            <person name="Suetin S."/>
            <person name="Suzina N."/>
            <person name="Gilichinsky D."/>
        </authorList>
    </citation>
    <scope>NUCLEOTIDE SEQUENCE [LARGE SCALE GENOMIC DNA]</scope>
    <source>
        <strain evidence="2 3">C7</strain>
    </source>
</reference>
<feature type="region of interest" description="Disordered" evidence="1">
    <location>
        <begin position="1"/>
        <end position="144"/>
    </location>
</feature>
<feature type="compositionally biased region" description="Low complexity" evidence="1">
    <location>
        <begin position="108"/>
        <end position="117"/>
    </location>
</feature>
<gene>
    <name evidence="2" type="ORF">ABUE30_00855</name>
</gene>
<sequence>MPIGSITGAHRGIRQDQMELSNPDAKANVASSPSKTDAMSVADAGADKLRPTRLSGRGDVSPSTKVTLSHSSDQTQSSQPLTYHKVYRSQPANTPDPNVVKYELVAGKADAPSASKDASSEKTAKADPKTAIDKKANNKGESEKLKSLASGALGLDANVKEKNSNFYQAGQFIKAAATVGGIVALFV</sequence>
<protein>
    <submittedName>
        <fullName evidence="2">Uncharacterized protein</fullName>
    </submittedName>
</protein>
<dbReference type="EMBL" id="JBEQCT010000001">
    <property type="protein sequence ID" value="MFM2483639.1"/>
    <property type="molecule type" value="Genomic_DNA"/>
</dbReference>
<evidence type="ECO:0000313" key="2">
    <source>
        <dbReference type="EMBL" id="MFM2483639.1"/>
    </source>
</evidence>
<proteinExistence type="predicted"/>
<feature type="compositionally biased region" description="Polar residues" evidence="1">
    <location>
        <begin position="61"/>
        <end position="81"/>
    </location>
</feature>
<organism evidence="2 3">
    <name type="scientific">Celerinatantimonas yamalensis</name>
    <dbReference type="NCBI Taxonomy" id="559956"/>
    <lineage>
        <taxon>Bacteria</taxon>
        <taxon>Pseudomonadati</taxon>
        <taxon>Pseudomonadota</taxon>
        <taxon>Gammaproteobacteria</taxon>
        <taxon>Celerinatantimonadaceae</taxon>
        <taxon>Celerinatantimonas</taxon>
    </lineage>
</organism>
<evidence type="ECO:0000256" key="1">
    <source>
        <dbReference type="SAM" id="MobiDB-lite"/>
    </source>
</evidence>
<evidence type="ECO:0000313" key="3">
    <source>
        <dbReference type="Proteomes" id="UP001629953"/>
    </source>
</evidence>
<accession>A0ABW9G2N5</accession>
<name>A0ABW9G2N5_9GAMM</name>
<keyword evidence="3" id="KW-1185">Reference proteome</keyword>